<dbReference type="CDD" id="cd01066">
    <property type="entry name" value="APP_MetAP"/>
    <property type="match status" value="1"/>
</dbReference>
<gene>
    <name evidence="3" type="ORF">PNO31109_02282</name>
</gene>
<feature type="domain" description="Peptidase M24" evidence="2">
    <location>
        <begin position="89"/>
        <end position="289"/>
    </location>
</feature>
<organism evidence="3 4">
    <name type="scientific">Pandoraea nosoerga</name>
    <dbReference type="NCBI Taxonomy" id="2508296"/>
    <lineage>
        <taxon>Bacteria</taxon>
        <taxon>Pseudomonadati</taxon>
        <taxon>Pseudomonadota</taxon>
        <taxon>Betaproteobacteria</taxon>
        <taxon>Burkholderiales</taxon>
        <taxon>Burkholderiaceae</taxon>
        <taxon>Pandoraea</taxon>
    </lineage>
</organism>
<feature type="region of interest" description="Disordered" evidence="1">
    <location>
        <begin position="1"/>
        <end position="65"/>
    </location>
</feature>
<feature type="compositionally biased region" description="Low complexity" evidence="1">
    <location>
        <begin position="41"/>
        <end position="65"/>
    </location>
</feature>
<dbReference type="Pfam" id="PF00557">
    <property type="entry name" value="Peptidase_M24"/>
    <property type="match status" value="1"/>
</dbReference>
<sequence>MSNHANRSAGAAIAGPTEDNHAAHDAPHARHVHHAHPAHPAHPATSRATGAPATAAGASSRAPSTASVRYPDAASLAERVGPAFSVDGMLLARNKTREAIRNIAAQVRPGMCEEDAVAMARRTLAAAGLELSWHPTRVRFGRNTLKPMRQPSEPGVVLAENDLFFIDIAPRFDAWEGDGGASFVVGEHAGYARCARDAEALFHDVRAKWLRDGASGQALYAYADEVAQRMGWTLNFELPGHRVSDFPHAAIHTGTLADFEATPSAMRWILEIHLLDPQRRFGAFFEDMLLDDTYY</sequence>
<dbReference type="AlphaFoldDB" id="A0A5E4V0H2"/>
<dbReference type="PANTHER" id="PTHR46112">
    <property type="entry name" value="AMINOPEPTIDASE"/>
    <property type="match status" value="1"/>
</dbReference>
<proteinExistence type="predicted"/>
<dbReference type="Proteomes" id="UP000367825">
    <property type="component" value="Unassembled WGS sequence"/>
</dbReference>
<evidence type="ECO:0000313" key="4">
    <source>
        <dbReference type="Proteomes" id="UP000367825"/>
    </source>
</evidence>
<dbReference type="PANTHER" id="PTHR46112:SF8">
    <property type="entry name" value="CYTOPLASMIC PEPTIDASE PEPQ-RELATED"/>
    <property type="match status" value="1"/>
</dbReference>
<dbReference type="InterPro" id="IPR050659">
    <property type="entry name" value="Peptidase_M24B"/>
</dbReference>
<feature type="compositionally biased region" description="Basic residues" evidence="1">
    <location>
        <begin position="29"/>
        <end position="39"/>
    </location>
</feature>
<dbReference type="InterPro" id="IPR036005">
    <property type="entry name" value="Creatinase/aminopeptidase-like"/>
</dbReference>
<evidence type="ECO:0000313" key="3">
    <source>
        <dbReference type="EMBL" id="VVE04270.1"/>
    </source>
</evidence>
<protein>
    <submittedName>
        <fullName evidence="3">(Fe-S)-binding protein</fullName>
    </submittedName>
</protein>
<keyword evidence="4" id="KW-1185">Reference proteome</keyword>
<reference evidence="3 4" key="1">
    <citation type="submission" date="2019-08" db="EMBL/GenBank/DDBJ databases">
        <authorList>
            <person name="Peeters C."/>
        </authorList>
    </citation>
    <scope>NUCLEOTIDE SEQUENCE [LARGE SCALE GENOMIC DNA]</scope>
    <source>
        <strain evidence="3 4">LMG 31109</strain>
    </source>
</reference>
<accession>A0A5E4V0H2</accession>
<evidence type="ECO:0000259" key="2">
    <source>
        <dbReference type="Pfam" id="PF00557"/>
    </source>
</evidence>
<name>A0A5E4V0H2_9BURK</name>
<feature type="compositionally biased region" description="Basic and acidic residues" evidence="1">
    <location>
        <begin position="18"/>
        <end position="28"/>
    </location>
</feature>
<evidence type="ECO:0000256" key="1">
    <source>
        <dbReference type="SAM" id="MobiDB-lite"/>
    </source>
</evidence>
<dbReference type="SUPFAM" id="SSF55920">
    <property type="entry name" value="Creatinase/aminopeptidase"/>
    <property type="match status" value="1"/>
</dbReference>
<dbReference type="InterPro" id="IPR000994">
    <property type="entry name" value="Pept_M24"/>
</dbReference>
<dbReference type="EMBL" id="CABPSC010000007">
    <property type="protein sequence ID" value="VVE04270.1"/>
    <property type="molecule type" value="Genomic_DNA"/>
</dbReference>
<dbReference type="Gene3D" id="3.90.230.10">
    <property type="entry name" value="Creatinase/methionine aminopeptidase superfamily"/>
    <property type="match status" value="1"/>
</dbReference>